<reference evidence="3" key="2">
    <citation type="submission" date="2015-01" db="EMBL/GenBank/DDBJ databases">
        <title>Evolutionary Origins and Diversification of the Mycorrhizal Mutualists.</title>
        <authorList>
            <consortium name="DOE Joint Genome Institute"/>
            <consortium name="Mycorrhizal Genomics Consortium"/>
            <person name="Kohler A."/>
            <person name="Kuo A."/>
            <person name="Nagy L.G."/>
            <person name="Floudas D."/>
            <person name="Copeland A."/>
            <person name="Barry K.W."/>
            <person name="Cichocki N."/>
            <person name="Veneault-Fourrey C."/>
            <person name="LaButti K."/>
            <person name="Lindquist E.A."/>
            <person name="Lipzen A."/>
            <person name="Lundell T."/>
            <person name="Morin E."/>
            <person name="Murat C."/>
            <person name="Riley R."/>
            <person name="Ohm R."/>
            <person name="Sun H."/>
            <person name="Tunlid A."/>
            <person name="Henrissat B."/>
            <person name="Grigoriev I.V."/>
            <person name="Hibbett D.S."/>
            <person name="Martin F."/>
        </authorList>
    </citation>
    <scope>NUCLEOTIDE SEQUENCE [LARGE SCALE GENOMIC DNA]</scope>
    <source>
        <strain evidence="3">LaAM-08-1</strain>
    </source>
</reference>
<feature type="chain" id="PRO_5002205337" evidence="1">
    <location>
        <begin position="19"/>
        <end position="57"/>
    </location>
</feature>
<dbReference type="HOGENOM" id="CLU_2996830_0_0_1"/>
<organism evidence="2 3">
    <name type="scientific">Laccaria amethystina LaAM-08-1</name>
    <dbReference type="NCBI Taxonomy" id="1095629"/>
    <lineage>
        <taxon>Eukaryota</taxon>
        <taxon>Fungi</taxon>
        <taxon>Dikarya</taxon>
        <taxon>Basidiomycota</taxon>
        <taxon>Agaricomycotina</taxon>
        <taxon>Agaricomycetes</taxon>
        <taxon>Agaricomycetidae</taxon>
        <taxon>Agaricales</taxon>
        <taxon>Agaricineae</taxon>
        <taxon>Hydnangiaceae</taxon>
        <taxon>Laccaria</taxon>
    </lineage>
</organism>
<reference evidence="2 3" key="1">
    <citation type="submission" date="2014-04" db="EMBL/GenBank/DDBJ databases">
        <authorList>
            <consortium name="DOE Joint Genome Institute"/>
            <person name="Kuo A."/>
            <person name="Kohler A."/>
            <person name="Nagy L.G."/>
            <person name="Floudas D."/>
            <person name="Copeland A."/>
            <person name="Barry K.W."/>
            <person name="Cichocki N."/>
            <person name="Veneault-Fourrey C."/>
            <person name="LaButti K."/>
            <person name="Lindquist E.A."/>
            <person name="Lipzen A."/>
            <person name="Lundell T."/>
            <person name="Morin E."/>
            <person name="Murat C."/>
            <person name="Sun H."/>
            <person name="Tunlid A."/>
            <person name="Henrissat B."/>
            <person name="Grigoriev I.V."/>
            <person name="Hibbett D.S."/>
            <person name="Martin F."/>
            <person name="Nordberg H.P."/>
            <person name="Cantor M.N."/>
            <person name="Hua S.X."/>
        </authorList>
    </citation>
    <scope>NUCLEOTIDE SEQUENCE [LARGE SCALE GENOMIC DNA]</scope>
    <source>
        <strain evidence="2 3">LaAM-08-1</strain>
    </source>
</reference>
<dbReference type="EMBL" id="KN838887">
    <property type="protein sequence ID" value="KIJ92744.1"/>
    <property type="molecule type" value="Genomic_DNA"/>
</dbReference>
<dbReference type="Proteomes" id="UP000054477">
    <property type="component" value="Unassembled WGS sequence"/>
</dbReference>
<keyword evidence="3" id="KW-1185">Reference proteome</keyword>
<gene>
    <name evidence="2" type="ORF">K443DRAFT_422491</name>
</gene>
<evidence type="ECO:0000256" key="1">
    <source>
        <dbReference type="SAM" id="SignalP"/>
    </source>
</evidence>
<protein>
    <submittedName>
        <fullName evidence="2">Uncharacterized protein</fullName>
    </submittedName>
</protein>
<keyword evidence="1" id="KW-0732">Signal</keyword>
<evidence type="ECO:0000313" key="3">
    <source>
        <dbReference type="Proteomes" id="UP000054477"/>
    </source>
</evidence>
<proteinExistence type="predicted"/>
<feature type="signal peptide" evidence="1">
    <location>
        <begin position="1"/>
        <end position="18"/>
    </location>
</feature>
<evidence type="ECO:0000313" key="2">
    <source>
        <dbReference type="EMBL" id="KIJ92744.1"/>
    </source>
</evidence>
<accession>A0A0C9WID3</accession>
<dbReference type="AlphaFoldDB" id="A0A0C9WID3"/>
<sequence>MVWILMGIGLSVLKGGFGRCSACWILGEGHGWKWLNSHHASHQERFELAVGTVEAVE</sequence>
<name>A0A0C9WID3_9AGAR</name>